<gene>
    <name evidence="9" type="ORF">C8D91_2682</name>
</gene>
<evidence type="ECO:0000313" key="10">
    <source>
        <dbReference type="Proteomes" id="UP000295724"/>
    </source>
</evidence>
<comment type="similarity">
    <text evidence="1 8">Belongs to the esterase D family.</text>
</comment>
<comment type="function">
    <text evidence="8">Serine hydrolase involved in the detoxification of formaldehyde.</text>
</comment>
<dbReference type="RefSeq" id="WP_099020036.1">
    <property type="nucleotide sequence ID" value="NZ_NIHB01000005.1"/>
</dbReference>
<dbReference type="PANTHER" id="PTHR10061:SF0">
    <property type="entry name" value="S-FORMYLGLUTATHIONE HYDROLASE"/>
    <property type="match status" value="1"/>
</dbReference>
<dbReference type="FunFam" id="3.40.50.1820:FF:000002">
    <property type="entry name" value="S-formylglutathione hydrolase"/>
    <property type="match status" value="1"/>
</dbReference>
<dbReference type="GO" id="GO:0052689">
    <property type="term" value="F:carboxylic ester hydrolase activity"/>
    <property type="evidence" value="ECO:0007669"/>
    <property type="project" value="UniProtKB-KW"/>
</dbReference>
<evidence type="ECO:0000256" key="2">
    <source>
        <dbReference type="ARBA" id="ARBA00012479"/>
    </source>
</evidence>
<evidence type="ECO:0000256" key="3">
    <source>
        <dbReference type="ARBA" id="ARBA00022487"/>
    </source>
</evidence>
<sequence>MELKSKNKLHGGELSFYQHLSKVNNCSMGFAVYLPPQAQTHQVPVLYFLSGLTCTEENFMIKSGAQKYAAEHGIALVTMDTSPRNLGIEGEDDSYDFGSGAGFYLNATAEPWAKNYQMYDYVVHELPEIIEQNFPIQTNSSSIFGHSMGGHGALTMALKNPGKYRSVSAFAPIVAPTQNDWGIKAFSGYLGEDRSQWEQYDTVELIKNTQNKMPLLIDQGTDDEFLEAYLKPELLVAACEANQHPLNLRMQQGYDHSYYFISSFIEDHLVYHAKYLKSD</sequence>
<keyword evidence="4 8" id="KW-0378">Hydrolase</keyword>
<dbReference type="Proteomes" id="UP000295724">
    <property type="component" value="Unassembled WGS sequence"/>
</dbReference>
<dbReference type="NCBIfam" id="TIGR02821">
    <property type="entry name" value="fghA_ester_D"/>
    <property type="match status" value="1"/>
</dbReference>
<dbReference type="GO" id="GO:0005829">
    <property type="term" value="C:cytosol"/>
    <property type="evidence" value="ECO:0007669"/>
    <property type="project" value="TreeGrafter"/>
</dbReference>
<dbReference type="InterPro" id="IPR000801">
    <property type="entry name" value="Esterase-like"/>
</dbReference>
<feature type="active site" description="Charge relay system" evidence="7">
    <location>
        <position position="223"/>
    </location>
</feature>
<dbReference type="EMBL" id="SNZB01000007">
    <property type="protein sequence ID" value="TDR16776.1"/>
    <property type="molecule type" value="Genomic_DNA"/>
</dbReference>
<comment type="catalytic activity">
    <reaction evidence="5 8">
        <text>S-formylglutathione + H2O = formate + glutathione + H(+)</text>
        <dbReference type="Rhea" id="RHEA:14961"/>
        <dbReference type="ChEBI" id="CHEBI:15377"/>
        <dbReference type="ChEBI" id="CHEBI:15378"/>
        <dbReference type="ChEBI" id="CHEBI:15740"/>
        <dbReference type="ChEBI" id="CHEBI:57688"/>
        <dbReference type="ChEBI" id="CHEBI:57925"/>
        <dbReference type="EC" id="3.1.2.12"/>
    </reaction>
</comment>
<evidence type="ECO:0000256" key="4">
    <source>
        <dbReference type="ARBA" id="ARBA00022801"/>
    </source>
</evidence>
<dbReference type="SUPFAM" id="SSF53474">
    <property type="entry name" value="alpha/beta-Hydrolases"/>
    <property type="match status" value="1"/>
</dbReference>
<evidence type="ECO:0000256" key="1">
    <source>
        <dbReference type="ARBA" id="ARBA00005622"/>
    </source>
</evidence>
<proteinExistence type="inferred from homology"/>
<evidence type="ECO:0000256" key="7">
    <source>
        <dbReference type="PIRSR" id="PIRSR614186-1"/>
    </source>
</evidence>
<dbReference type="InterPro" id="IPR029058">
    <property type="entry name" value="AB_hydrolase_fold"/>
</dbReference>
<dbReference type="EC" id="3.1.2.12" evidence="2 6"/>
<evidence type="ECO:0000256" key="8">
    <source>
        <dbReference type="RuleBase" id="RU363068"/>
    </source>
</evidence>
<dbReference type="GO" id="GO:0046294">
    <property type="term" value="P:formaldehyde catabolic process"/>
    <property type="evidence" value="ECO:0007669"/>
    <property type="project" value="InterPro"/>
</dbReference>
<evidence type="ECO:0000256" key="5">
    <source>
        <dbReference type="ARBA" id="ARBA00047590"/>
    </source>
</evidence>
<feature type="active site" description="Charge relay system" evidence="7">
    <location>
        <position position="256"/>
    </location>
</feature>
<evidence type="ECO:0000256" key="6">
    <source>
        <dbReference type="NCBIfam" id="TIGR02821"/>
    </source>
</evidence>
<keyword evidence="3 8" id="KW-0719">Serine esterase</keyword>
<organism evidence="9 10">
    <name type="scientific">Marinicella litoralis</name>
    <dbReference type="NCBI Taxonomy" id="644220"/>
    <lineage>
        <taxon>Bacteria</taxon>
        <taxon>Pseudomonadati</taxon>
        <taxon>Pseudomonadota</taxon>
        <taxon>Gammaproteobacteria</taxon>
        <taxon>Lysobacterales</taxon>
        <taxon>Marinicellaceae</taxon>
        <taxon>Marinicella</taxon>
    </lineage>
</organism>
<dbReference type="InterPro" id="IPR014186">
    <property type="entry name" value="S-formylglutathione_hydrol"/>
</dbReference>
<comment type="caution">
    <text evidence="9">The sequence shown here is derived from an EMBL/GenBank/DDBJ whole genome shotgun (WGS) entry which is preliminary data.</text>
</comment>
<evidence type="ECO:0000313" key="9">
    <source>
        <dbReference type="EMBL" id="TDR16776.1"/>
    </source>
</evidence>
<feature type="active site" description="Charge relay system" evidence="7">
    <location>
        <position position="147"/>
    </location>
</feature>
<dbReference type="AlphaFoldDB" id="A0A4R6XC36"/>
<dbReference type="OrthoDB" id="9782200at2"/>
<protein>
    <recommendedName>
        <fullName evidence="2 6">S-formylglutathione hydrolase</fullName>
        <ecNumber evidence="2 6">3.1.2.12</ecNumber>
    </recommendedName>
</protein>
<name>A0A4R6XC36_9GAMM</name>
<dbReference type="GO" id="GO:0018738">
    <property type="term" value="F:S-formylglutathione hydrolase activity"/>
    <property type="evidence" value="ECO:0007669"/>
    <property type="project" value="UniProtKB-UniRule"/>
</dbReference>
<dbReference type="Pfam" id="PF00756">
    <property type="entry name" value="Esterase"/>
    <property type="match status" value="1"/>
</dbReference>
<keyword evidence="10" id="KW-1185">Reference proteome</keyword>
<reference evidence="9 10" key="1">
    <citation type="submission" date="2019-03" db="EMBL/GenBank/DDBJ databases">
        <title>Genomic Encyclopedia of Type Strains, Phase IV (KMG-IV): sequencing the most valuable type-strain genomes for metagenomic binning, comparative biology and taxonomic classification.</title>
        <authorList>
            <person name="Goeker M."/>
        </authorList>
    </citation>
    <scope>NUCLEOTIDE SEQUENCE [LARGE SCALE GENOMIC DNA]</scope>
    <source>
        <strain evidence="9 10">DSM 25488</strain>
    </source>
</reference>
<dbReference type="PANTHER" id="PTHR10061">
    <property type="entry name" value="S-FORMYLGLUTATHIONE HYDROLASE"/>
    <property type="match status" value="1"/>
</dbReference>
<dbReference type="Gene3D" id="3.40.50.1820">
    <property type="entry name" value="alpha/beta hydrolase"/>
    <property type="match status" value="1"/>
</dbReference>
<accession>A0A4R6XC36</accession>